<dbReference type="PANTHER" id="PTHR39327:SF1">
    <property type="entry name" value="BLR5470 PROTEIN"/>
    <property type="match status" value="1"/>
</dbReference>
<protein>
    <submittedName>
        <fullName evidence="1">Transglutaminase-like cysteine peptidase</fullName>
    </submittedName>
</protein>
<reference evidence="1 2" key="1">
    <citation type="submission" date="2021-03" db="EMBL/GenBank/DDBJ databases">
        <title>Genome Sequence of Bradyrhizobium vignae strain ISRA400.</title>
        <authorList>
            <person name="Tisa L.S."/>
            <person name="Svistoonoff S."/>
            <person name="Hocher V."/>
            <person name="Fall S."/>
            <person name="Zaiya A."/>
            <person name="Naing D."/>
            <person name="Niang N."/>
            <person name="Diouf A."/>
            <person name="Dasylva M.C."/>
            <person name="Toure O."/>
            <person name="Gueye M."/>
            <person name="Gully D."/>
            <person name="Tisseyre P."/>
            <person name="Simpson S."/>
            <person name="Morris K."/>
            <person name="Thomas W.K."/>
        </authorList>
    </citation>
    <scope>NUCLEOTIDE SEQUENCE [LARGE SCALE GENOMIC DNA]</scope>
    <source>
        <strain evidence="1 2">ISRA400</strain>
    </source>
</reference>
<dbReference type="PANTHER" id="PTHR39327">
    <property type="match status" value="1"/>
</dbReference>
<proteinExistence type="predicted"/>
<dbReference type="SUPFAM" id="SSF54001">
    <property type="entry name" value="Cysteine proteinases"/>
    <property type="match status" value="1"/>
</dbReference>
<dbReference type="InterPro" id="IPR010319">
    <property type="entry name" value="Transglutaminase-like_Cys_pept"/>
</dbReference>
<evidence type="ECO:0000313" key="2">
    <source>
        <dbReference type="Proteomes" id="UP000669317"/>
    </source>
</evidence>
<organism evidence="1 2">
    <name type="scientific">Bradyrhizobium vignae</name>
    <dbReference type="NCBI Taxonomy" id="1549949"/>
    <lineage>
        <taxon>Bacteria</taxon>
        <taxon>Pseudomonadati</taxon>
        <taxon>Pseudomonadota</taxon>
        <taxon>Alphaproteobacteria</taxon>
        <taxon>Hyphomicrobiales</taxon>
        <taxon>Nitrobacteraceae</taxon>
        <taxon>Bradyrhizobium</taxon>
    </lineage>
</organism>
<comment type="caution">
    <text evidence="1">The sequence shown here is derived from an EMBL/GenBank/DDBJ whole genome shotgun (WGS) entry which is preliminary data.</text>
</comment>
<gene>
    <name evidence="1" type="ORF">JWS04_18740</name>
</gene>
<dbReference type="Proteomes" id="UP000669317">
    <property type="component" value="Unassembled WGS sequence"/>
</dbReference>
<name>A0ABS3ZY41_9BRAD</name>
<sequence>METAARSRAWRAILILCGLVLLGSAAELRAGTLLSPGAGVLVRKSAEPFGVFAFAISSGSLQQKWSALRDKFDDDMVQLALCDGDRDNCASPAALKLLAIVDQARARDGRARLGETNRAINLAIHAANDGTDDVWSSPLATFARGAGDCEDYAIAKLAALRLAGVAAEDLRIVVVRDVRAGEEHAIAAAKLDGQWLMLDNRRMTMVRDDATRSYQPLFVLYRSAVMKYVDEPVQVSMAAGEAR</sequence>
<dbReference type="InterPro" id="IPR038765">
    <property type="entry name" value="Papain-like_cys_pep_sf"/>
</dbReference>
<dbReference type="Pfam" id="PF06035">
    <property type="entry name" value="Peptidase_C93"/>
    <property type="match status" value="1"/>
</dbReference>
<dbReference type="Gene3D" id="3.10.620.30">
    <property type="match status" value="1"/>
</dbReference>
<evidence type="ECO:0000313" key="1">
    <source>
        <dbReference type="EMBL" id="MBP0113077.1"/>
    </source>
</evidence>
<dbReference type="RefSeq" id="WP_129142757.1">
    <property type="nucleotide sequence ID" value="NZ_JAGIKT010000040.1"/>
</dbReference>
<keyword evidence="2" id="KW-1185">Reference proteome</keyword>
<dbReference type="EMBL" id="JAGIKT010000040">
    <property type="protein sequence ID" value="MBP0113077.1"/>
    <property type="molecule type" value="Genomic_DNA"/>
</dbReference>
<accession>A0ABS3ZY41</accession>